<comment type="caution">
    <text evidence="1">The sequence shown here is derived from an EMBL/GenBank/DDBJ whole genome shotgun (WGS) entry which is preliminary data.</text>
</comment>
<accession>A0ABV8QA39</accession>
<sequence length="212" mass="22939">MTWGQRERSETRPSYRRGMRFDLLFDDLEAQLEAEHAATAAGELVEHERLRAARTTLRDRIAVLAMAPAAIRVRLTDDAPIELVPTSVGRDWFAAELPGAGEAIVPIAAVRGIVIDEAQLGASRERMPEAAPRAGLSARLGVGVVLRDLARRRVALDVMSPGEAAPVHGTIDRVGSDHFDLAVHERGSTPRASGVHEHRIVSLAAVAFLRLG</sequence>
<keyword evidence="2" id="KW-1185">Reference proteome</keyword>
<evidence type="ECO:0008006" key="3">
    <source>
        <dbReference type="Google" id="ProtNLM"/>
    </source>
</evidence>
<gene>
    <name evidence="1" type="ORF">ACFOYW_17895</name>
</gene>
<reference evidence="2" key="1">
    <citation type="journal article" date="2019" name="Int. J. Syst. Evol. Microbiol.">
        <title>The Global Catalogue of Microorganisms (GCM) 10K type strain sequencing project: providing services to taxonomists for standard genome sequencing and annotation.</title>
        <authorList>
            <consortium name="The Broad Institute Genomics Platform"/>
            <consortium name="The Broad Institute Genome Sequencing Center for Infectious Disease"/>
            <person name="Wu L."/>
            <person name="Ma J."/>
        </authorList>
    </citation>
    <scope>NUCLEOTIDE SEQUENCE [LARGE SCALE GENOMIC DNA]</scope>
    <source>
        <strain evidence="2">CGMCC 1.10363</strain>
    </source>
</reference>
<organism evidence="1 2">
    <name type="scientific">Gryllotalpicola reticulitermitis</name>
    <dbReference type="NCBI Taxonomy" id="1184153"/>
    <lineage>
        <taxon>Bacteria</taxon>
        <taxon>Bacillati</taxon>
        <taxon>Actinomycetota</taxon>
        <taxon>Actinomycetes</taxon>
        <taxon>Micrococcales</taxon>
        <taxon>Microbacteriaceae</taxon>
        <taxon>Gryllotalpicola</taxon>
    </lineage>
</organism>
<evidence type="ECO:0000313" key="1">
    <source>
        <dbReference type="EMBL" id="MFC4245246.1"/>
    </source>
</evidence>
<proteinExistence type="predicted"/>
<dbReference type="RefSeq" id="WP_390232241.1">
    <property type="nucleotide sequence ID" value="NZ_JBHSCN010000023.1"/>
</dbReference>
<dbReference type="Proteomes" id="UP001595900">
    <property type="component" value="Unassembled WGS sequence"/>
</dbReference>
<protein>
    <recommendedName>
        <fullName evidence="3">Cell wall-active antibiotics response LiaF-like C-terminal domain-containing protein</fullName>
    </recommendedName>
</protein>
<name>A0ABV8QA39_9MICO</name>
<evidence type="ECO:0000313" key="2">
    <source>
        <dbReference type="Proteomes" id="UP001595900"/>
    </source>
</evidence>
<dbReference type="EMBL" id="JBHSCN010000023">
    <property type="protein sequence ID" value="MFC4245246.1"/>
    <property type="molecule type" value="Genomic_DNA"/>
</dbReference>